<gene>
    <name evidence="1" type="ORF">C7212DRAFT_318613</name>
</gene>
<feature type="non-terminal residue" evidence="1">
    <location>
        <position position="72"/>
    </location>
</feature>
<dbReference type="EMBL" id="PYWC01000036">
    <property type="protein sequence ID" value="PWW76152.1"/>
    <property type="molecule type" value="Genomic_DNA"/>
</dbReference>
<dbReference type="OrthoDB" id="10418828at2759"/>
<name>A0A317SNW8_9PEZI</name>
<evidence type="ECO:0000313" key="2">
    <source>
        <dbReference type="Proteomes" id="UP000246991"/>
    </source>
</evidence>
<comment type="caution">
    <text evidence="1">The sequence shown here is derived from an EMBL/GenBank/DDBJ whole genome shotgun (WGS) entry which is preliminary data.</text>
</comment>
<dbReference type="AlphaFoldDB" id="A0A317SNW8"/>
<dbReference type="Proteomes" id="UP000246991">
    <property type="component" value="Unassembled WGS sequence"/>
</dbReference>
<keyword evidence="2" id="KW-1185">Reference proteome</keyword>
<accession>A0A317SNW8</accession>
<evidence type="ECO:0000313" key="1">
    <source>
        <dbReference type="EMBL" id="PWW76152.1"/>
    </source>
</evidence>
<organism evidence="1 2">
    <name type="scientific">Tuber magnatum</name>
    <name type="common">white Piedmont truffle</name>
    <dbReference type="NCBI Taxonomy" id="42249"/>
    <lineage>
        <taxon>Eukaryota</taxon>
        <taxon>Fungi</taxon>
        <taxon>Dikarya</taxon>
        <taxon>Ascomycota</taxon>
        <taxon>Pezizomycotina</taxon>
        <taxon>Pezizomycetes</taxon>
        <taxon>Pezizales</taxon>
        <taxon>Tuberaceae</taxon>
        <taxon>Tuber</taxon>
    </lineage>
</organism>
<protein>
    <submittedName>
        <fullName evidence="1">Uncharacterized protein</fullName>
    </submittedName>
</protein>
<reference evidence="1 2" key="1">
    <citation type="submission" date="2018-03" db="EMBL/GenBank/DDBJ databases">
        <title>Genomes of Pezizomycetes fungi and the evolution of truffles.</title>
        <authorList>
            <person name="Murat C."/>
            <person name="Payen T."/>
            <person name="Noel B."/>
            <person name="Kuo A."/>
            <person name="Martin F.M."/>
        </authorList>
    </citation>
    <scope>NUCLEOTIDE SEQUENCE [LARGE SCALE GENOMIC DNA]</scope>
    <source>
        <strain evidence="1">091103-1</strain>
    </source>
</reference>
<proteinExistence type="predicted"/>
<sequence length="72" mass="8613">MSEKAKLLFRIRELEYIVKKGQEDAKSAQRASAEKEQYCRTLIRYQDYKIRKQAVHIELQEAKIQDMTEKHA</sequence>